<dbReference type="InterPro" id="IPR029044">
    <property type="entry name" value="Nucleotide-diphossugar_trans"/>
</dbReference>
<proteinExistence type="predicted"/>
<dbReference type="EMBL" id="JBBLZC010000014">
    <property type="protein sequence ID" value="MEK0084433.1"/>
    <property type="molecule type" value="Genomic_DNA"/>
</dbReference>
<reference evidence="1 2" key="1">
    <citation type="submission" date="2024-01" db="EMBL/GenBank/DDBJ databases">
        <title>Multi-omics insights into the function and evolution of sodium benzoate biodegradation pathways in Benzoatithermus flavus gen. nov., sp. nov. from hot spring.</title>
        <authorList>
            <person name="Hu C.-J."/>
            <person name="Li W.-J."/>
        </authorList>
    </citation>
    <scope>NUCLEOTIDE SEQUENCE [LARGE SCALE GENOMIC DNA]</scope>
    <source>
        <strain evidence="1 2">SYSU G07066</strain>
    </source>
</reference>
<protein>
    <recommendedName>
        <fullName evidence="3">Glycosyltransferase family 2 protein</fullName>
    </recommendedName>
</protein>
<comment type="caution">
    <text evidence="1">The sequence shown here is derived from an EMBL/GenBank/DDBJ whole genome shotgun (WGS) entry which is preliminary data.</text>
</comment>
<keyword evidence="2" id="KW-1185">Reference proteome</keyword>
<sequence>MRPDLLHVVTCISNPVRYQSRWRLYERFKQEMARAGVHLVTVELAYGERPFVVTSAGNPDHVQVRSRSELWSKENLLNIGAAHLPPDWRYLAWIDADVQFHNPDWAAETVERLQLFSVVQLFSHAHDLDPEHQVLEGKQPKTGFMYAYWEGLPSSRRYDDGNWHPGYAWACRRDAYVALGGLMDFCVLGSADRHMAMALVGKAGLSLDERLSPAYRKHILAWQERAERHLRRNVHYVPGLLTHWWHGKKRDRRYVERWEVLRRWQFDPDLDLRRDWSQHGLLELTDRCPGLRDDIRRYLRARNEDSIDVD</sequence>
<evidence type="ECO:0000313" key="1">
    <source>
        <dbReference type="EMBL" id="MEK0084433.1"/>
    </source>
</evidence>
<evidence type="ECO:0008006" key="3">
    <source>
        <dbReference type="Google" id="ProtNLM"/>
    </source>
</evidence>
<dbReference type="SUPFAM" id="SSF53448">
    <property type="entry name" value="Nucleotide-diphospho-sugar transferases"/>
    <property type="match status" value="1"/>
</dbReference>
<dbReference type="RefSeq" id="WP_418160280.1">
    <property type="nucleotide sequence ID" value="NZ_JBBLZC010000014.1"/>
</dbReference>
<accession>A0ABU8XTB2</accession>
<name>A0ABU8XTB2_9PROT</name>
<organism evidence="1 2">
    <name type="scientific">Benzoatithermus flavus</name>
    <dbReference type="NCBI Taxonomy" id="3108223"/>
    <lineage>
        <taxon>Bacteria</taxon>
        <taxon>Pseudomonadati</taxon>
        <taxon>Pseudomonadota</taxon>
        <taxon>Alphaproteobacteria</taxon>
        <taxon>Geminicoccales</taxon>
        <taxon>Geminicoccaceae</taxon>
        <taxon>Benzoatithermus</taxon>
    </lineage>
</organism>
<evidence type="ECO:0000313" key="2">
    <source>
        <dbReference type="Proteomes" id="UP001375743"/>
    </source>
</evidence>
<dbReference type="Proteomes" id="UP001375743">
    <property type="component" value="Unassembled WGS sequence"/>
</dbReference>
<gene>
    <name evidence="1" type="ORF">U1T56_14845</name>
</gene>